<dbReference type="InterPro" id="IPR036404">
    <property type="entry name" value="Jacalin-like_lectin_dom_sf"/>
</dbReference>
<feature type="region of interest" description="Disordered" evidence="1">
    <location>
        <begin position="70"/>
        <end position="102"/>
    </location>
</feature>
<evidence type="ECO:0000313" key="3">
    <source>
        <dbReference type="Proteomes" id="UP000054928"/>
    </source>
</evidence>
<evidence type="ECO:0000256" key="1">
    <source>
        <dbReference type="SAM" id="MobiDB-lite"/>
    </source>
</evidence>
<feature type="compositionally biased region" description="Low complexity" evidence="1">
    <location>
        <begin position="140"/>
        <end position="149"/>
    </location>
</feature>
<dbReference type="Proteomes" id="UP000054928">
    <property type="component" value="Unassembled WGS sequence"/>
</dbReference>
<evidence type="ECO:0000313" key="2">
    <source>
        <dbReference type="EMBL" id="CEG47317.1"/>
    </source>
</evidence>
<keyword evidence="3" id="KW-1185">Reference proteome</keyword>
<name>A0A0P1AYY7_PLAHL</name>
<dbReference type="GeneID" id="36399027"/>
<feature type="region of interest" description="Disordered" evidence="1">
    <location>
        <begin position="246"/>
        <end position="267"/>
    </location>
</feature>
<dbReference type="RefSeq" id="XP_024583686.1">
    <property type="nucleotide sequence ID" value="XM_024718271.1"/>
</dbReference>
<feature type="compositionally biased region" description="Low complexity" evidence="1">
    <location>
        <begin position="198"/>
        <end position="207"/>
    </location>
</feature>
<dbReference type="GO" id="GO:0030246">
    <property type="term" value="F:carbohydrate binding"/>
    <property type="evidence" value="ECO:0007669"/>
    <property type="project" value="UniProtKB-KW"/>
</dbReference>
<dbReference type="EMBL" id="CCYD01002457">
    <property type="protein sequence ID" value="CEG47317.1"/>
    <property type="molecule type" value="Genomic_DNA"/>
</dbReference>
<reference evidence="3" key="1">
    <citation type="submission" date="2014-09" db="EMBL/GenBank/DDBJ databases">
        <authorList>
            <person name="Sharma Rahul"/>
            <person name="Thines Marco"/>
        </authorList>
    </citation>
    <scope>NUCLEOTIDE SEQUENCE [LARGE SCALE GENOMIC DNA]</scope>
</reference>
<keyword evidence="2" id="KW-0430">Lectin</keyword>
<dbReference type="OrthoDB" id="40902at2759"/>
<organism evidence="2 3">
    <name type="scientific">Plasmopara halstedii</name>
    <name type="common">Downy mildew of sunflower</name>
    <dbReference type="NCBI Taxonomy" id="4781"/>
    <lineage>
        <taxon>Eukaryota</taxon>
        <taxon>Sar</taxon>
        <taxon>Stramenopiles</taxon>
        <taxon>Oomycota</taxon>
        <taxon>Peronosporomycetes</taxon>
        <taxon>Peronosporales</taxon>
        <taxon>Peronosporaceae</taxon>
        <taxon>Plasmopara</taxon>
    </lineage>
</organism>
<proteinExistence type="predicted"/>
<dbReference type="AlphaFoldDB" id="A0A0P1AYY7"/>
<feature type="compositionally biased region" description="Polar residues" evidence="1">
    <location>
        <begin position="246"/>
        <end position="259"/>
    </location>
</feature>
<accession>A0A0P1AYY7</accession>
<dbReference type="SUPFAM" id="SSF51101">
    <property type="entry name" value="Mannose-binding lectins"/>
    <property type="match status" value="1"/>
</dbReference>
<protein>
    <submittedName>
        <fullName evidence="2">Mannose-binding lectin</fullName>
    </submittedName>
</protein>
<sequence>MLAVVDGYSLPEGVETCNIVGGPHGTNGIGIEFTPPNGMSQDPFHGSRKNCMTHNLASDEYITNWEAQTVKAKGGKETSRDDKKEGCEAPPDHQLGGFQGRSGAEIDAIGPIWVLVNPLKRADPDPPASDTPSAPPALDDPPASSAPPALDDPPASPAPPTLEYLLALDDPPASPTPSDQPNLLAPYYRPGPPYQADPTQPYTPYQFQPYTQIPLQYYQPASVQPYQPASVESYRPPQSYLPYQFVQTGQNNQQDQSSPEFDVMQKT</sequence>
<feature type="compositionally biased region" description="Pro residues" evidence="1">
    <location>
        <begin position="150"/>
        <end position="160"/>
    </location>
</feature>
<feature type="compositionally biased region" description="Basic and acidic residues" evidence="1">
    <location>
        <begin position="74"/>
        <end position="91"/>
    </location>
</feature>
<feature type="compositionally biased region" description="Pro residues" evidence="1">
    <location>
        <begin position="125"/>
        <end position="139"/>
    </location>
</feature>
<feature type="region of interest" description="Disordered" evidence="1">
    <location>
        <begin position="120"/>
        <end position="207"/>
    </location>
</feature>